<dbReference type="GO" id="GO:0032259">
    <property type="term" value="P:methylation"/>
    <property type="evidence" value="ECO:0007669"/>
    <property type="project" value="UniProtKB-KW"/>
</dbReference>
<evidence type="ECO:0000256" key="3">
    <source>
        <dbReference type="ARBA" id="ARBA00022679"/>
    </source>
</evidence>
<dbReference type="GO" id="GO:0009307">
    <property type="term" value="P:DNA restriction-modification system"/>
    <property type="evidence" value="ECO:0007669"/>
    <property type="project" value="InterPro"/>
</dbReference>
<dbReference type="PANTHER" id="PTHR30481">
    <property type="entry name" value="DNA ADENINE METHYLASE"/>
    <property type="match status" value="1"/>
</dbReference>
<keyword evidence="4" id="KW-0949">S-adenosyl-L-methionine</keyword>
<evidence type="ECO:0000256" key="1">
    <source>
        <dbReference type="ARBA" id="ARBA00011900"/>
    </source>
</evidence>
<name>A0A0F9BIE2_9ZZZZ</name>
<dbReference type="PROSITE" id="PS00092">
    <property type="entry name" value="N6_MTASE"/>
    <property type="match status" value="1"/>
</dbReference>
<dbReference type="GO" id="GO:0009007">
    <property type="term" value="F:site-specific DNA-methyltransferase (adenine-specific) activity"/>
    <property type="evidence" value="ECO:0007669"/>
    <property type="project" value="UniProtKB-EC"/>
</dbReference>
<dbReference type="EMBL" id="LAZR01037654">
    <property type="protein sequence ID" value="KKL21639.1"/>
    <property type="molecule type" value="Genomic_DNA"/>
</dbReference>
<keyword evidence="3" id="KW-0808">Transferase</keyword>
<proteinExistence type="predicted"/>
<evidence type="ECO:0000256" key="2">
    <source>
        <dbReference type="ARBA" id="ARBA00022603"/>
    </source>
</evidence>
<dbReference type="GO" id="GO:1904047">
    <property type="term" value="F:S-adenosyl-L-methionine binding"/>
    <property type="evidence" value="ECO:0007669"/>
    <property type="project" value="TreeGrafter"/>
</dbReference>
<dbReference type="EC" id="2.1.1.72" evidence="1"/>
<comment type="catalytic activity">
    <reaction evidence="5">
        <text>a 2'-deoxyadenosine in DNA + S-adenosyl-L-methionine = an N(6)-methyl-2'-deoxyadenosine in DNA + S-adenosyl-L-homocysteine + H(+)</text>
        <dbReference type="Rhea" id="RHEA:15197"/>
        <dbReference type="Rhea" id="RHEA-COMP:12418"/>
        <dbReference type="Rhea" id="RHEA-COMP:12419"/>
        <dbReference type="ChEBI" id="CHEBI:15378"/>
        <dbReference type="ChEBI" id="CHEBI:57856"/>
        <dbReference type="ChEBI" id="CHEBI:59789"/>
        <dbReference type="ChEBI" id="CHEBI:90615"/>
        <dbReference type="ChEBI" id="CHEBI:90616"/>
        <dbReference type="EC" id="2.1.1.72"/>
    </reaction>
</comment>
<comment type="caution">
    <text evidence="6">The sequence shown here is derived from an EMBL/GenBank/DDBJ whole genome shotgun (WGS) entry which is preliminary data.</text>
</comment>
<gene>
    <name evidence="6" type="ORF">LCGC14_2443440</name>
</gene>
<dbReference type="InterPro" id="IPR012327">
    <property type="entry name" value="MeTrfase_D12"/>
</dbReference>
<evidence type="ECO:0000256" key="4">
    <source>
        <dbReference type="ARBA" id="ARBA00022691"/>
    </source>
</evidence>
<dbReference type="Gene3D" id="3.40.50.150">
    <property type="entry name" value="Vaccinia Virus protein VP39"/>
    <property type="match status" value="1"/>
</dbReference>
<dbReference type="InterPro" id="IPR002052">
    <property type="entry name" value="DNA_methylase_N6_adenine_CS"/>
</dbReference>
<dbReference type="GO" id="GO:0006298">
    <property type="term" value="P:mismatch repair"/>
    <property type="evidence" value="ECO:0007669"/>
    <property type="project" value="TreeGrafter"/>
</dbReference>
<organism evidence="6">
    <name type="scientific">marine sediment metagenome</name>
    <dbReference type="NCBI Taxonomy" id="412755"/>
    <lineage>
        <taxon>unclassified sequences</taxon>
        <taxon>metagenomes</taxon>
        <taxon>ecological metagenomes</taxon>
    </lineage>
</organism>
<protein>
    <recommendedName>
        <fullName evidence="1">site-specific DNA-methyltransferase (adenine-specific)</fullName>
        <ecNumber evidence="1">2.1.1.72</ecNumber>
    </recommendedName>
</protein>
<accession>A0A0F9BIE2</accession>
<dbReference type="SUPFAM" id="SSF53335">
    <property type="entry name" value="S-adenosyl-L-methionine-dependent methyltransferases"/>
    <property type="match status" value="1"/>
</dbReference>
<dbReference type="AlphaFoldDB" id="A0A0F9BIE2"/>
<dbReference type="PANTHER" id="PTHR30481:SF4">
    <property type="entry name" value="SITE-SPECIFIC DNA-METHYLTRANSFERASE (ADENINE-SPECIFIC)"/>
    <property type="match status" value="1"/>
</dbReference>
<dbReference type="InterPro" id="IPR029063">
    <property type="entry name" value="SAM-dependent_MTases_sf"/>
</dbReference>
<evidence type="ECO:0000313" key="6">
    <source>
        <dbReference type="EMBL" id="KKL21639.1"/>
    </source>
</evidence>
<sequence length="223" mass="25494">MNGYFGSKAASGLCQNIIAMMPPHDTYMETHLGGGAVMKRKPPTVNNIGIDIDPEPLSSFDCPYPVHLVNGCAHHYLTHYDYSGAELIYCDPPYLTETRTSHRKYRFEYTKQDHIALLELLKGLPCHIILSGYPSSLYDDLLCDWHTITLQVMTRGGPRTEKLWFNYDIDRTFWASYAGKNFTDRQRIKRKAQRWGKKYQALPNAERLAILAAIMEVEGTETV</sequence>
<dbReference type="GO" id="GO:0043565">
    <property type="term" value="F:sequence-specific DNA binding"/>
    <property type="evidence" value="ECO:0007669"/>
    <property type="project" value="TreeGrafter"/>
</dbReference>
<reference evidence="6" key="1">
    <citation type="journal article" date="2015" name="Nature">
        <title>Complex archaea that bridge the gap between prokaryotes and eukaryotes.</title>
        <authorList>
            <person name="Spang A."/>
            <person name="Saw J.H."/>
            <person name="Jorgensen S.L."/>
            <person name="Zaremba-Niedzwiedzka K."/>
            <person name="Martijn J."/>
            <person name="Lind A.E."/>
            <person name="van Eijk R."/>
            <person name="Schleper C."/>
            <person name="Guy L."/>
            <person name="Ettema T.J."/>
        </authorList>
    </citation>
    <scope>NUCLEOTIDE SEQUENCE</scope>
</reference>
<keyword evidence="2" id="KW-0489">Methyltransferase</keyword>
<evidence type="ECO:0000256" key="5">
    <source>
        <dbReference type="ARBA" id="ARBA00047942"/>
    </source>
</evidence>